<dbReference type="PROSITE" id="PS50082">
    <property type="entry name" value="WD_REPEATS_2"/>
    <property type="match status" value="3"/>
</dbReference>
<evidence type="ECO:0000313" key="4">
    <source>
        <dbReference type="EMBL" id="RUP51745.1"/>
    </source>
</evidence>
<evidence type="ECO:0000256" key="3">
    <source>
        <dbReference type="PROSITE-ProRule" id="PRU00221"/>
    </source>
</evidence>
<dbReference type="PANTHER" id="PTHR19878">
    <property type="entry name" value="AUTOPHAGY PROTEIN 16-LIKE"/>
    <property type="match status" value="1"/>
</dbReference>
<dbReference type="GO" id="GO:0000045">
    <property type="term" value="P:autophagosome assembly"/>
    <property type="evidence" value="ECO:0007669"/>
    <property type="project" value="InterPro"/>
</dbReference>
<dbReference type="SUPFAM" id="SSF50978">
    <property type="entry name" value="WD40 repeat-like"/>
    <property type="match status" value="1"/>
</dbReference>
<dbReference type="InterPro" id="IPR015943">
    <property type="entry name" value="WD40/YVTN_repeat-like_dom_sf"/>
</dbReference>
<feature type="repeat" description="WD" evidence="3">
    <location>
        <begin position="47"/>
        <end position="88"/>
    </location>
</feature>
<evidence type="ECO:0000313" key="5">
    <source>
        <dbReference type="Proteomes" id="UP000268093"/>
    </source>
</evidence>
<dbReference type="SMART" id="SM00320">
    <property type="entry name" value="WD40"/>
    <property type="match status" value="5"/>
</dbReference>
<dbReference type="OrthoDB" id="538223at2759"/>
<comment type="caution">
    <text evidence="4">The sequence shown here is derived from an EMBL/GenBank/DDBJ whole genome shotgun (WGS) entry which is preliminary data.</text>
</comment>
<protein>
    <submittedName>
        <fullName evidence="4">WD40-repeat-containing domain protein</fullName>
    </submittedName>
</protein>
<keyword evidence="1 3" id="KW-0853">WD repeat</keyword>
<name>A0A433DLP3_9FUNG</name>
<dbReference type="Gene3D" id="2.130.10.10">
    <property type="entry name" value="YVTN repeat-like/Quinoprotein amine dehydrogenase"/>
    <property type="match status" value="3"/>
</dbReference>
<dbReference type="InterPro" id="IPR045160">
    <property type="entry name" value="ATG16"/>
</dbReference>
<dbReference type="Pfam" id="PF00400">
    <property type="entry name" value="WD40"/>
    <property type="match status" value="2"/>
</dbReference>
<dbReference type="InterPro" id="IPR019775">
    <property type="entry name" value="WD40_repeat_CS"/>
</dbReference>
<accession>A0A433DLP3</accession>
<dbReference type="EMBL" id="RBNI01000510">
    <property type="protein sequence ID" value="RUP51745.1"/>
    <property type="molecule type" value="Genomic_DNA"/>
</dbReference>
<keyword evidence="2" id="KW-0677">Repeat</keyword>
<dbReference type="PRINTS" id="PR00320">
    <property type="entry name" value="GPROTEINBRPT"/>
</dbReference>
<dbReference type="InterPro" id="IPR036322">
    <property type="entry name" value="WD40_repeat_dom_sf"/>
</dbReference>
<proteinExistence type="predicted"/>
<dbReference type="PROSITE" id="PS50294">
    <property type="entry name" value="WD_REPEATS_REGION"/>
    <property type="match status" value="2"/>
</dbReference>
<organism evidence="4 5">
    <name type="scientific">Jimgerdemannia flammicorona</name>
    <dbReference type="NCBI Taxonomy" id="994334"/>
    <lineage>
        <taxon>Eukaryota</taxon>
        <taxon>Fungi</taxon>
        <taxon>Fungi incertae sedis</taxon>
        <taxon>Mucoromycota</taxon>
        <taxon>Mucoromycotina</taxon>
        <taxon>Endogonomycetes</taxon>
        <taxon>Endogonales</taxon>
        <taxon>Endogonaceae</taxon>
        <taxon>Jimgerdemannia</taxon>
    </lineage>
</organism>
<evidence type="ECO:0000256" key="1">
    <source>
        <dbReference type="ARBA" id="ARBA00022574"/>
    </source>
</evidence>
<dbReference type="Proteomes" id="UP000268093">
    <property type="component" value="Unassembled WGS sequence"/>
</dbReference>
<dbReference type="PANTHER" id="PTHR19878:SF8">
    <property type="entry name" value="AUTOPHAGY-RELATED 16, ISOFORM F"/>
    <property type="match status" value="1"/>
</dbReference>
<reference evidence="4 5" key="1">
    <citation type="journal article" date="2018" name="New Phytol.">
        <title>Phylogenomics of Endogonaceae and evolution of mycorrhizas within Mucoromycota.</title>
        <authorList>
            <person name="Chang Y."/>
            <person name="Desiro A."/>
            <person name="Na H."/>
            <person name="Sandor L."/>
            <person name="Lipzen A."/>
            <person name="Clum A."/>
            <person name="Barry K."/>
            <person name="Grigoriev I.V."/>
            <person name="Martin F.M."/>
            <person name="Stajich J.E."/>
            <person name="Smith M.E."/>
            <person name="Bonito G."/>
            <person name="Spatafora J.W."/>
        </authorList>
    </citation>
    <scope>NUCLEOTIDE SEQUENCE [LARGE SCALE GENOMIC DNA]</scope>
    <source>
        <strain evidence="4 5">GMNB39</strain>
    </source>
</reference>
<dbReference type="AlphaFoldDB" id="A0A433DLP3"/>
<evidence type="ECO:0000256" key="2">
    <source>
        <dbReference type="ARBA" id="ARBA00022737"/>
    </source>
</evidence>
<feature type="repeat" description="WD" evidence="3">
    <location>
        <begin position="227"/>
        <end position="249"/>
    </location>
</feature>
<sequence>MEQARTTEQMVFRGAGANPVDAARRQNSKADIYSPLVVLPTTAPKRLTAHDSEIHTIQVSTSGNLFATGSSDKKVKVFDARTGTLLSTATVYVHFSAHCNPTQTLTGSLLSIMCVAFNAKDDMVLGASNDNATRLWDLATGRLRHTLTGHIGKVYTARFNGDSTKVVSYISMEYLLRYREVTIEQSKYGICRKDIGSALQQTTLITDIPLTLTFVPAFIWFRTSSTIASGHLDNNLRLWDVRTGNAIKELTGIHLGQITSLSVSPVHSYATYLSTFWLPITDGSKILTNSRDNTLKLIDLRMYEVVSTFQ</sequence>
<dbReference type="PROSITE" id="PS00678">
    <property type="entry name" value="WD_REPEATS_1"/>
    <property type="match status" value="1"/>
</dbReference>
<keyword evidence="5" id="KW-1185">Reference proteome</keyword>
<dbReference type="InterPro" id="IPR001680">
    <property type="entry name" value="WD40_rpt"/>
</dbReference>
<gene>
    <name evidence="4" type="ORF">BC936DRAFT_146271</name>
</gene>
<feature type="repeat" description="WD" evidence="3">
    <location>
        <begin position="105"/>
        <end position="146"/>
    </location>
</feature>
<dbReference type="InterPro" id="IPR020472">
    <property type="entry name" value="WD40_PAC1"/>
</dbReference>